<dbReference type="RefSeq" id="WP_054965411.1">
    <property type="nucleotide sequence ID" value="NZ_FMUN01000005.1"/>
</dbReference>
<dbReference type="AlphaFoldDB" id="A0A0P9CE67"/>
<dbReference type="Pfam" id="PF04972">
    <property type="entry name" value="BON"/>
    <property type="match status" value="1"/>
</dbReference>
<reference evidence="4" key="1">
    <citation type="submission" date="2016-10" db="EMBL/GenBank/DDBJ databases">
        <authorList>
            <person name="Varghese N."/>
        </authorList>
    </citation>
    <scope>NUCLEOTIDE SEQUENCE [LARGE SCALE GENOMIC DNA]</scope>
    <source>
        <strain evidence="4">HL 19</strain>
    </source>
</reference>
<feature type="signal peptide" evidence="1">
    <location>
        <begin position="1"/>
        <end position="24"/>
    </location>
</feature>
<dbReference type="PROSITE" id="PS50914">
    <property type="entry name" value="BON"/>
    <property type="match status" value="1"/>
</dbReference>
<dbReference type="OrthoDB" id="370541at2"/>
<dbReference type="EMBL" id="FMUN01000005">
    <property type="protein sequence ID" value="SCY36381.1"/>
    <property type="molecule type" value="Genomic_DNA"/>
</dbReference>
<gene>
    <name evidence="3" type="ORF">SAMN05661077_1886</name>
</gene>
<dbReference type="STRING" id="381306.AN478_04450"/>
<dbReference type="InterPro" id="IPR007055">
    <property type="entry name" value="BON_dom"/>
</dbReference>
<dbReference type="Proteomes" id="UP000183104">
    <property type="component" value="Unassembled WGS sequence"/>
</dbReference>
<proteinExistence type="predicted"/>
<evidence type="ECO:0000313" key="3">
    <source>
        <dbReference type="EMBL" id="SCY36381.1"/>
    </source>
</evidence>
<evidence type="ECO:0000313" key="4">
    <source>
        <dbReference type="Proteomes" id="UP000183104"/>
    </source>
</evidence>
<organism evidence="3 4">
    <name type="scientific">Thiohalorhabdus denitrificans</name>
    <dbReference type="NCBI Taxonomy" id="381306"/>
    <lineage>
        <taxon>Bacteria</taxon>
        <taxon>Pseudomonadati</taxon>
        <taxon>Pseudomonadota</taxon>
        <taxon>Gammaproteobacteria</taxon>
        <taxon>Thiohalorhabdales</taxon>
        <taxon>Thiohalorhabdaceae</taxon>
        <taxon>Thiohalorhabdus</taxon>
    </lineage>
</organism>
<protein>
    <submittedName>
        <fullName evidence="3">BON domain-containing protein</fullName>
    </submittedName>
</protein>
<evidence type="ECO:0000256" key="1">
    <source>
        <dbReference type="SAM" id="SignalP"/>
    </source>
</evidence>
<accession>A0A0P9CE67</accession>
<dbReference type="Gene3D" id="3.30.1340.30">
    <property type="match status" value="1"/>
</dbReference>
<evidence type="ECO:0000259" key="2">
    <source>
        <dbReference type="PROSITE" id="PS50914"/>
    </source>
</evidence>
<feature type="chain" id="PRO_5010433251" evidence="1">
    <location>
        <begin position="25"/>
        <end position="148"/>
    </location>
</feature>
<keyword evidence="1" id="KW-0732">Signal</keyword>
<keyword evidence="4" id="KW-1185">Reference proteome</keyword>
<feature type="domain" description="BON" evidence="2">
    <location>
        <begin position="77"/>
        <end position="146"/>
    </location>
</feature>
<sequence>MRAGIGIAAALAVAALAWTGPVAAEGGAEKAEKAEENGIRKELGDLGREIRDSMQEQGRFVGEKLGEWSEGSSSWLADRGLQARVKTTLSGVLGAGSLAAVNVDVSEGVVTLRGELESWDRIARAVSAAEQVEGARRVVSALTVDGGA</sequence>
<name>A0A0P9CE67_9GAMM</name>